<feature type="domain" description="Histidine kinase/HSP90-like ATPase" evidence="2">
    <location>
        <begin position="17"/>
        <end position="118"/>
    </location>
</feature>
<protein>
    <recommendedName>
        <fullName evidence="2">Histidine kinase/HSP90-like ATPase domain-containing protein</fullName>
    </recommendedName>
</protein>
<evidence type="ECO:0000313" key="4">
    <source>
        <dbReference type="Proteomes" id="UP000187151"/>
    </source>
</evidence>
<keyword evidence="4" id="KW-1185">Reference proteome</keyword>
<dbReference type="Pfam" id="PF13581">
    <property type="entry name" value="HATPase_c_2"/>
    <property type="match status" value="1"/>
</dbReference>
<reference evidence="3 4" key="1">
    <citation type="submission" date="2016-01" db="EMBL/GenBank/DDBJ databases">
        <title>Streptomyces amritsarensis strain MTCC 11845 genome sequencing and assembly.</title>
        <authorList>
            <person name="Sharma D."/>
            <person name="Nair G.R."/>
            <person name="Kaur G."/>
            <person name="Manhas R.K."/>
            <person name="Mayilraj S."/>
        </authorList>
    </citation>
    <scope>NUCLEOTIDE SEQUENCE [LARGE SCALE GENOMIC DNA]</scope>
    <source>
        <strain evidence="3 4">MTCC 11845</strain>
    </source>
</reference>
<dbReference type="InterPro" id="IPR036890">
    <property type="entry name" value="HATPase_C_sf"/>
</dbReference>
<dbReference type="PANTHER" id="PTHR35526:SF3">
    <property type="entry name" value="ANTI-SIGMA-F FACTOR RSBW"/>
    <property type="match status" value="1"/>
</dbReference>
<name>A0ABX3G6P6_9ACTN</name>
<dbReference type="PANTHER" id="PTHR35526">
    <property type="entry name" value="ANTI-SIGMA-F FACTOR RSBW-RELATED"/>
    <property type="match status" value="1"/>
</dbReference>
<dbReference type="SUPFAM" id="SSF55874">
    <property type="entry name" value="ATPase domain of HSP90 chaperone/DNA topoisomerase II/histidine kinase"/>
    <property type="match status" value="1"/>
</dbReference>
<dbReference type="InterPro" id="IPR003594">
    <property type="entry name" value="HATPase_dom"/>
</dbReference>
<dbReference type="RefSeq" id="WP_060178236.1">
    <property type="nucleotide sequence ID" value="NZ_MQUR01000020.1"/>
</dbReference>
<dbReference type="InterPro" id="IPR050267">
    <property type="entry name" value="Anti-sigma-factor_SerPK"/>
</dbReference>
<dbReference type="Gene3D" id="3.30.565.10">
    <property type="entry name" value="Histidine kinase-like ATPase, C-terminal domain"/>
    <property type="match status" value="1"/>
</dbReference>
<dbReference type="Proteomes" id="UP000187151">
    <property type="component" value="Unassembled WGS sequence"/>
</dbReference>
<keyword evidence="1" id="KW-0808">Transferase</keyword>
<comment type="caution">
    <text evidence="3">The sequence shown here is derived from an EMBL/GenBank/DDBJ whole genome shotgun (WGS) entry which is preliminary data.</text>
</comment>
<evidence type="ECO:0000313" key="3">
    <source>
        <dbReference type="EMBL" id="OLZ68713.1"/>
    </source>
</evidence>
<evidence type="ECO:0000259" key="2">
    <source>
        <dbReference type="Pfam" id="PF13581"/>
    </source>
</evidence>
<dbReference type="CDD" id="cd16936">
    <property type="entry name" value="HATPase_RsbW-like"/>
    <property type="match status" value="1"/>
</dbReference>
<proteinExistence type="predicted"/>
<keyword evidence="1" id="KW-0723">Serine/threonine-protein kinase</keyword>
<evidence type="ECO:0000256" key="1">
    <source>
        <dbReference type="ARBA" id="ARBA00022527"/>
    </source>
</evidence>
<accession>A0ABX3G6P6</accession>
<dbReference type="EMBL" id="MQUR01000020">
    <property type="protein sequence ID" value="OLZ68713.1"/>
    <property type="molecule type" value="Genomic_DNA"/>
</dbReference>
<gene>
    <name evidence="3" type="ORF">AVW11_11905</name>
</gene>
<organism evidence="3 4">
    <name type="scientific">Streptomyces amritsarensis</name>
    <dbReference type="NCBI Taxonomy" id="681158"/>
    <lineage>
        <taxon>Bacteria</taxon>
        <taxon>Bacillati</taxon>
        <taxon>Actinomycetota</taxon>
        <taxon>Actinomycetes</taxon>
        <taxon>Kitasatosporales</taxon>
        <taxon>Streptomycetaceae</taxon>
        <taxon>Streptomyces</taxon>
    </lineage>
</organism>
<sequence length="160" mass="16855">MATLSHVNQETSLVATLPSTPRGARAARALTVAQLAELKLPFEDAAQVVAELAANAVTHGRVRGRDFRLALHLAPGSTLRIEVSDTRREFAPPAACAAPGAEAESGRGLVLVSALASRWGTDLGPAPLKTVWAEIDVASPISPDRGFRDPVDRQPVQHDA</sequence>
<keyword evidence="1" id="KW-0418">Kinase</keyword>